<proteinExistence type="inferred from homology"/>
<evidence type="ECO:0000256" key="4">
    <source>
        <dbReference type="ARBA" id="ARBA00022801"/>
    </source>
</evidence>
<dbReference type="PROSITE" id="PS00631">
    <property type="entry name" value="CYTOSOL_AP"/>
    <property type="match status" value="1"/>
</dbReference>
<protein>
    <recommendedName>
        <fullName evidence="5">Cytosol aminopeptidase domain-containing protein</fullName>
    </recommendedName>
</protein>
<dbReference type="InterPro" id="IPR000819">
    <property type="entry name" value="Peptidase_M17_C"/>
</dbReference>
<dbReference type="GO" id="GO:0070006">
    <property type="term" value="F:metalloaminopeptidase activity"/>
    <property type="evidence" value="ECO:0007669"/>
    <property type="project" value="InterPro"/>
</dbReference>
<dbReference type="SUPFAM" id="SSF53187">
    <property type="entry name" value="Zn-dependent exopeptidases"/>
    <property type="match status" value="1"/>
</dbReference>
<evidence type="ECO:0000259" key="5">
    <source>
        <dbReference type="PROSITE" id="PS00631"/>
    </source>
</evidence>
<evidence type="ECO:0000256" key="1">
    <source>
        <dbReference type="ARBA" id="ARBA00009528"/>
    </source>
</evidence>
<dbReference type="GO" id="GO:0006508">
    <property type="term" value="P:proteolysis"/>
    <property type="evidence" value="ECO:0007669"/>
    <property type="project" value="UniProtKB-KW"/>
</dbReference>
<dbReference type="EMBL" id="JARGDH010000093">
    <property type="protein sequence ID" value="KAL0263855.1"/>
    <property type="molecule type" value="Genomic_DNA"/>
</dbReference>
<feature type="domain" description="Cytosol aminopeptidase" evidence="5">
    <location>
        <begin position="148"/>
        <end position="155"/>
    </location>
</feature>
<dbReference type="CDD" id="cd00433">
    <property type="entry name" value="Peptidase_M17"/>
    <property type="match status" value="1"/>
</dbReference>
<dbReference type="PANTHER" id="PTHR11963:SF23">
    <property type="entry name" value="CYTOSOL AMINOPEPTIDASE"/>
    <property type="match status" value="1"/>
</dbReference>
<organism evidence="6">
    <name type="scientific">Menopon gallinae</name>
    <name type="common">poultry shaft louse</name>
    <dbReference type="NCBI Taxonomy" id="328185"/>
    <lineage>
        <taxon>Eukaryota</taxon>
        <taxon>Metazoa</taxon>
        <taxon>Ecdysozoa</taxon>
        <taxon>Arthropoda</taxon>
        <taxon>Hexapoda</taxon>
        <taxon>Insecta</taxon>
        <taxon>Pterygota</taxon>
        <taxon>Neoptera</taxon>
        <taxon>Paraneoptera</taxon>
        <taxon>Psocodea</taxon>
        <taxon>Troctomorpha</taxon>
        <taxon>Phthiraptera</taxon>
        <taxon>Amblycera</taxon>
        <taxon>Menoponidae</taxon>
        <taxon>Menopon</taxon>
    </lineage>
</organism>
<dbReference type="AlphaFoldDB" id="A0AAW2H676"/>
<dbReference type="Pfam" id="PF00883">
    <property type="entry name" value="Peptidase_M17"/>
    <property type="match status" value="1"/>
</dbReference>
<dbReference type="Gene3D" id="3.40.630.10">
    <property type="entry name" value="Zn peptidases"/>
    <property type="match status" value="1"/>
</dbReference>
<dbReference type="InterPro" id="IPR011356">
    <property type="entry name" value="Leucine_aapep/pepB"/>
</dbReference>
<dbReference type="NCBIfam" id="NF002077">
    <property type="entry name" value="PRK00913.2-4"/>
    <property type="match status" value="1"/>
</dbReference>
<reference evidence="6" key="1">
    <citation type="journal article" date="2024" name="Gigascience">
        <title>Chromosome-level genome of the poultry shaft louse Menopon gallinae provides insight into the host-switching and adaptive evolution of parasitic lice.</title>
        <authorList>
            <person name="Xu Y."/>
            <person name="Ma L."/>
            <person name="Liu S."/>
            <person name="Liang Y."/>
            <person name="Liu Q."/>
            <person name="He Z."/>
            <person name="Tian L."/>
            <person name="Duan Y."/>
            <person name="Cai W."/>
            <person name="Li H."/>
            <person name="Song F."/>
        </authorList>
    </citation>
    <scope>NUCLEOTIDE SEQUENCE</scope>
    <source>
        <strain evidence="6">Cailab_2023a</strain>
    </source>
</reference>
<evidence type="ECO:0000256" key="3">
    <source>
        <dbReference type="ARBA" id="ARBA00022670"/>
    </source>
</evidence>
<accession>A0AAW2H676</accession>
<keyword evidence="4" id="KW-0378">Hydrolase</keyword>
<evidence type="ECO:0000313" key="6">
    <source>
        <dbReference type="EMBL" id="KAL0263855.1"/>
    </source>
</evidence>
<keyword evidence="2" id="KW-0031">Aminopeptidase</keyword>
<sequence length="305" mass="32460">MFSGMFAERIKELEDLGVEIEVLRQADLEELQMGALLSVNQASNREPKVAILKWKNGGDSSPLAFVGKGVTFDSGGLSLKPAGAMIGMKGDMAGAATVAGLFKTLALRKAKVNAIGVVGLVENLVSSNATKPGDVITSYSGKTIEVLNTDAEGRLVLADVLSYTQDRFKPQCIIDLATLTGAIIITLGHLRAGLFSNDEDLASKLMQAGEYSKDLLWNLPVTDEYRPMMKSDIADIANIPTSDKGAGSVTAAVFLKEFIKDVKWAHLDIAGVAWRSADTNIGGKGASGFGVRLLDSLVSKFYESK</sequence>
<dbReference type="PANTHER" id="PTHR11963">
    <property type="entry name" value="LEUCINE AMINOPEPTIDASE-RELATED"/>
    <property type="match status" value="1"/>
</dbReference>
<evidence type="ECO:0000256" key="2">
    <source>
        <dbReference type="ARBA" id="ARBA00022438"/>
    </source>
</evidence>
<dbReference type="GO" id="GO:0005737">
    <property type="term" value="C:cytoplasm"/>
    <property type="evidence" value="ECO:0007669"/>
    <property type="project" value="InterPro"/>
</dbReference>
<comment type="caution">
    <text evidence="6">The sequence shown here is derived from an EMBL/GenBank/DDBJ whole genome shotgun (WGS) entry which is preliminary data.</text>
</comment>
<dbReference type="PRINTS" id="PR00481">
    <property type="entry name" value="LAMNOPPTDASE"/>
</dbReference>
<name>A0AAW2H676_9NEOP</name>
<gene>
    <name evidence="6" type="ORF">PYX00_011156</name>
</gene>
<keyword evidence="3" id="KW-0645">Protease</keyword>
<comment type="similarity">
    <text evidence="1">Belongs to the peptidase M17 family.</text>
</comment>
<dbReference type="GO" id="GO:0030145">
    <property type="term" value="F:manganese ion binding"/>
    <property type="evidence" value="ECO:0007669"/>
    <property type="project" value="InterPro"/>
</dbReference>